<evidence type="ECO:0000256" key="1">
    <source>
        <dbReference type="SAM" id="Phobius"/>
    </source>
</evidence>
<feature type="transmembrane region" description="Helical" evidence="1">
    <location>
        <begin position="30"/>
        <end position="47"/>
    </location>
</feature>
<dbReference type="AlphaFoldDB" id="A0A2W5MWH9"/>
<feature type="transmembrane region" description="Helical" evidence="1">
    <location>
        <begin position="53"/>
        <end position="73"/>
    </location>
</feature>
<sequence>MLMTDFEIIAQRNARVEADKAWETSWTRRFFIASLTYVFLVFYLPVLGLEKSYLHATVPVFGYLFSTMTLPFIKKWWIANSYKKKD</sequence>
<organism evidence="2 3">
    <name type="scientific">Micavibrio aeruginosavorus</name>
    <dbReference type="NCBI Taxonomy" id="349221"/>
    <lineage>
        <taxon>Bacteria</taxon>
        <taxon>Pseudomonadati</taxon>
        <taxon>Bdellovibrionota</taxon>
        <taxon>Bdellovibrionia</taxon>
        <taxon>Bdellovibrionales</taxon>
        <taxon>Pseudobdellovibrionaceae</taxon>
        <taxon>Micavibrio</taxon>
    </lineage>
</organism>
<gene>
    <name evidence="2" type="ORF">DI551_09895</name>
</gene>
<proteinExistence type="predicted"/>
<accession>A0A2W5MWH9</accession>
<evidence type="ECO:0000313" key="3">
    <source>
        <dbReference type="Proteomes" id="UP000249417"/>
    </source>
</evidence>
<dbReference type="Proteomes" id="UP000249417">
    <property type="component" value="Unassembled WGS sequence"/>
</dbReference>
<keyword evidence="1" id="KW-1133">Transmembrane helix</keyword>
<comment type="caution">
    <text evidence="2">The sequence shown here is derived from an EMBL/GenBank/DDBJ whole genome shotgun (WGS) entry which is preliminary data.</text>
</comment>
<protein>
    <submittedName>
        <fullName evidence="2">Uncharacterized protein</fullName>
    </submittedName>
</protein>
<keyword evidence="1" id="KW-0472">Membrane</keyword>
<evidence type="ECO:0000313" key="2">
    <source>
        <dbReference type="EMBL" id="PZQ44559.1"/>
    </source>
</evidence>
<reference evidence="2 3" key="1">
    <citation type="submission" date="2017-08" db="EMBL/GenBank/DDBJ databases">
        <title>Infants hospitalized years apart are colonized by the same room-sourced microbial strains.</title>
        <authorList>
            <person name="Brooks B."/>
            <person name="Olm M.R."/>
            <person name="Firek B.A."/>
            <person name="Baker R."/>
            <person name="Thomas B.C."/>
            <person name="Morowitz M.J."/>
            <person name="Banfield J.F."/>
        </authorList>
    </citation>
    <scope>NUCLEOTIDE SEQUENCE [LARGE SCALE GENOMIC DNA]</scope>
    <source>
        <strain evidence="2">S2_005_002_R2_29</strain>
    </source>
</reference>
<keyword evidence="1" id="KW-0812">Transmembrane</keyword>
<name>A0A2W5MWH9_9BACT</name>
<dbReference type="EMBL" id="QFQB01000087">
    <property type="protein sequence ID" value="PZQ44559.1"/>
    <property type="molecule type" value="Genomic_DNA"/>
</dbReference>